<evidence type="ECO:0000313" key="3">
    <source>
        <dbReference type="Proteomes" id="UP000023152"/>
    </source>
</evidence>
<accession>X6NUJ2</accession>
<reference evidence="2 3" key="1">
    <citation type="journal article" date="2013" name="Curr. Biol.">
        <title>The Genome of the Foraminiferan Reticulomyxa filosa.</title>
        <authorList>
            <person name="Glockner G."/>
            <person name="Hulsmann N."/>
            <person name="Schleicher M."/>
            <person name="Noegel A.A."/>
            <person name="Eichinger L."/>
            <person name="Gallinger C."/>
            <person name="Pawlowski J."/>
            <person name="Sierra R."/>
            <person name="Euteneuer U."/>
            <person name="Pillet L."/>
            <person name="Moustafa A."/>
            <person name="Platzer M."/>
            <person name="Groth M."/>
            <person name="Szafranski K."/>
            <person name="Schliwa M."/>
        </authorList>
    </citation>
    <scope>NUCLEOTIDE SEQUENCE [LARGE SCALE GENOMIC DNA]</scope>
</reference>
<keyword evidence="1" id="KW-0175">Coiled coil</keyword>
<proteinExistence type="predicted"/>
<dbReference type="AlphaFoldDB" id="X6NUJ2"/>
<evidence type="ECO:0000313" key="2">
    <source>
        <dbReference type="EMBL" id="ETO29449.1"/>
    </source>
</evidence>
<name>X6NUJ2_RETFI</name>
<gene>
    <name evidence="2" type="ORF">RFI_07670</name>
</gene>
<sequence>MEKKENGQRALNARLQELEAKVKQKDFQRKHLQTQLLSVAETEAIQYTQDKKQLMELLNTVLASKQNKTKKSMKTTTMTMTNGNT</sequence>
<feature type="coiled-coil region" evidence="1">
    <location>
        <begin position="1"/>
        <end position="35"/>
    </location>
</feature>
<dbReference type="Proteomes" id="UP000023152">
    <property type="component" value="Unassembled WGS sequence"/>
</dbReference>
<evidence type="ECO:0000256" key="1">
    <source>
        <dbReference type="SAM" id="Coils"/>
    </source>
</evidence>
<keyword evidence="3" id="KW-1185">Reference proteome</keyword>
<comment type="caution">
    <text evidence="2">The sequence shown here is derived from an EMBL/GenBank/DDBJ whole genome shotgun (WGS) entry which is preliminary data.</text>
</comment>
<dbReference type="EMBL" id="ASPP01006059">
    <property type="protein sequence ID" value="ETO29449.1"/>
    <property type="molecule type" value="Genomic_DNA"/>
</dbReference>
<protein>
    <submittedName>
        <fullName evidence="2">Uncharacterized protein</fullName>
    </submittedName>
</protein>
<organism evidence="2 3">
    <name type="scientific">Reticulomyxa filosa</name>
    <dbReference type="NCBI Taxonomy" id="46433"/>
    <lineage>
        <taxon>Eukaryota</taxon>
        <taxon>Sar</taxon>
        <taxon>Rhizaria</taxon>
        <taxon>Retaria</taxon>
        <taxon>Foraminifera</taxon>
        <taxon>Monothalamids</taxon>
        <taxon>Reticulomyxidae</taxon>
        <taxon>Reticulomyxa</taxon>
    </lineage>
</organism>